<protein>
    <submittedName>
        <fullName evidence="1">Uncharacterized protein</fullName>
    </submittedName>
</protein>
<accession>A0A0G4GDG1</accession>
<organism evidence="1">
    <name type="scientific">Chromera velia CCMP2878</name>
    <dbReference type="NCBI Taxonomy" id="1169474"/>
    <lineage>
        <taxon>Eukaryota</taxon>
        <taxon>Sar</taxon>
        <taxon>Alveolata</taxon>
        <taxon>Colpodellida</taxon>
        <taxon>Chromeraceae</taxon>
        <taxon>Chromera</taxon>
    </lineage>
</organism>
<name>A0A0G4GDG1_9ALVE</name>
<gene>
    <name evidence="1" type="ORF">Cvel_21325</name>
</gene>
<dbReference type="VEuPathDB" id="CryptoDB:Cvel_21325"/>
<proteinExistence type="predicted"/>
<evidence type="ECO:0000313" key="1">
    <source>
        <dbReference type="EMBL" id="CEM27035.1"/>
    </source>
</evidence>
<reference evidence="1" key="1">
    <citation type="submission" date="2014-11" db="EMBL/GenBank/DDBJ databases">
        <authorList>
            <person name="Otto D Thomas"/>
            <person name="Naeem Raeece"/>
        </authorList>
    </citation>
    <scope>NUCLEOTIDE SEQUENCE</scope>
</reference>
<sequence>MQGPCLIPTSSPSGSLLISAYWVGGEGNAAATPSVPGLKVSARIAEQTATADGGMKRLEVVLMALRGLCEDFPFSAPAPSPSVCRCIISSICDSPLLEGGELTGLVGIP</sequence>
<dbReference type="EMBL" id="CDMZ01001090">
    <property type="protein sequence ID" value="CEM27035.1"/>
    <property type="molecule type" value="Genomic_DNA"/>
</dbReference>
<dbReference type="AlphaFoldDB" id="A0A0G4GDG1"/>